<evidence type="ECO:0000256" key="1">
    <source>
        <dbReference type="SAM" id="MobiDB-lite"/>
    </source>
</evidence>
<protein>
    <submittedName>
        <fullName evidence="3">Uncharacterized protein</fullName>
    </submittedName>
</protein>
<name>A0ABQ0CM88_9HYPO</name>
<feature type="transmembrane region" description="Helical" evidence="2">
    <location>
        <begin position="6"/>
        <end position="29"/>
    </location>
</feature>
<gene>
    <name evidence="3" type="primary">g2932</name>
    <name evidence="3" type="ORF">EsDP_00002932</name>
</gene>
<accession>A0ABQ0CM88</accession>
<feature type="region of interest" description="Disordered" evidence="1">
    <location>
        <begin position="35"/>
        <end position="79"/>
    </location>
</feature>
<evidence type="ECO:0000256" key="2">
    <source>
        <dbReference type="SAM" id="Phobius"/>
    </source>
</evidence>
<proteinExistence type="predicted"/>
<dbReference type="Proteomes" id="UP001562357">
    <property type="component" value="Unassembled WGS sequence"/>
</dbReference>
<comment type="caution">
    <text evidence="3">The sequence shown here is derived from an EMBL/GenBank/DDBJ whole genome shotgun (WGS) entry which is preliminary data.</text>
</comment>
<reference evidence="4" key="1">
    <citation type="submission" date="2024-06" db="EMBL/GenBank/DDBJ databases">
        <title>Draft Genome Sequences of Epichloe bromicola Strains Isolated from Elymus ciliaris.</title>
        <authorList>
            <consortium name="Epichloe bromicola genome sequencing consortium"/>
            <person name="Miura A."/>
            <person name="Imano S."/>
            <person name="Ashida A."/>
            <person name="Sato I."/>
            <person name="Chiba S."/>
            <person name="Tanaka A."/>
            <person name="Camagna M."/>
            <person name="Takemoto D."/>
        </authorList>
    </citation>
    <scope>NUCLEOTIDE SEQUENCE [LARGE SCALE GENOMIC DNA]</scope>
    <source>
        <strain evidence="4">DP</strain>
    </source>
</reference>
<evidence type="ECO:0000313" key="4">
    <source>
        <dbReference type="Proteomes" id="UP001562357"/>
    </source>
</evidence>
<evidence type="ECO:0000313" key="3">
    <source>
        <dbReference type="EMBL" id="GAB0134567.1"/>
    </source>
</evidence>
<keyword evidence="2" id="KW-0472">Membrane</keyword>
<dbReference type="EMBL" id="BAAFGZ010000085">
    <property type="protein sequence ID" value="GAB0134567.1"/>
    <property type="molecule type" value="Genomic_DNA"/>
</dbReference>
<keyword evidence="2" id="KW-1133">Transmembrane helix</keyword>
<organism evidence="3 4">
    <name type="scientific">Epichloe bromicola</name>
    <dbReference type="NCBI Taxonomy" id="79588"/>
    <lineage>
        <taxon>Eukaryota</taxon>
        <taxon>Fungi</taxon>
        <taxon>Dikarya</taxon>
        <taxon>Ascomycota</taxon>
        <taxon>Pezizomycotina</taxon>
        <taxon>Sordariomycetes</taxon>
        <taxon>Hypocreomycetidae</taxon>
        <taxon>Hypocreales</taxon>
        <taxon>Clavicipitaceae</taxon>
        <taxon>Epichloe</taxon>
    </lineage>
</organism>
<sequence>MGLPKTAIKIIVIPIVIIFVLAVLAAVLIKITRRRSKPKHIQAGEFPPPAPLQPPGHAIPQPQTAQFAPMRGGNNNGSL</sequence>
<keyword evidence="2" id="KW-0812">Transmembrane</keyword>
<keyword evidence="4" id="KW-1185">Reference proteome</keyword>